<reference evidence="2" key="1">
    <citation type="submission" date="2020-05" db="EMBL/GenBank/DDBJ databases">
        <authorList>
            <person name="Chiriac C."/>
            <person name="Salcher M."/>
            <person name="Ghai R."/>
            <person name="Kavagutti S V."/>
        </authorList>
    </citation>
    <scope>NUCLEOTIDE SEQUENCE</scope>
</reference>
<feature type="domain" description="Metallo-beta-lactamase" evidence="1">
    <location>
        <begin position="41"/>
        <end position="264"/>
    </location>
</feature>
<gene>
    <name evidence="2" type="ORF">UFOPK1619_00572</name>
</gene>
<dbReference type="EMBL" id="CAEZTI010000096">
    <property type="protein sequence ID" value="CAB4564322.1"/>
    <property type="molecule type" value="Genomic_DNA"/>
</dbReference>
<protein>
    <submittedName>
        <fullName evidence="2">Unannotated protein</fullName>
    </submittedName>
</protein>
<dbReference type="PANTHER" id="PTHR23131:SF4">
    <property type="entry name" value="METALLO-BETA-LACTAMASE SUPERFAMILY POTEIN"/>
    <property type="match status" value="1"/>
</dbReference>
<proteinExistence type="predicted"/>
<accession>A0A6J6DJC7</accession>
<dbReference type="Gene3D" id="3.60.15.10">
    <property type="entry name" value="Ribonuclease Z/Hydroxyacylglutathione hydrolase-like"/>
    <property type="match status" value="1"/>
</dbReference>
<dbReference type="AlphaFoldDB" id="A0A6J6DJC7"/>
<dbReference type="Pfam" id="PF00753">
    <property type="entry name" value="Lactamase_B"/>
    <property type="match status" value="1"/>
</dbReference>
<dbReference type="InterPro" id="IPR001279">
    <property type="entry name" value="Metallo-B-lactamas"/>
</dbReference>
<evidence type="ECO:0000313" key="2">
    <source>
        <dbReference type="EMBL" id="CAB4564322.1"/>
    </source>
</evidence>
<sequence>MSTDTPRPLKSEQLQATDEIIEVAPGVLRTQLPANITGLGHVNMYVLEDERGVAVVDPGLPGKDSWKALTNRLSQIGVPLKRVHSVIVTHSHPDHYGGAAQLRAESGADIITHRLFRTFYDPTEPPDVDAEELALMMRSPFEAPPWGGPAMDVPWKRKLLIRAAQTFPRLMKVPTPSVRLRETDRMKFAKRDWVAVHTPGHTHDHLCLFDPETGTLLSGDHVLPSITPHISGLTAHGDPLTLFFDSLDKIGNFSNQISIALPAHGTPFTNVGERVQQIKDHHAERLQKLRDTSNSLSRPASVMEFSTHLFSPRAQGAMADSEAYAHLEHLRLLGDFERRDIDGVFEYVLKG</sequence>
<name>A0A6J6DJC7_9ZZZZ</name>
<evidence type="ECO:0000259" key="1">
    <source>
        <dbReference type="SMART" id="SM00849"/>
    </source>
</evidence>
<dbReference type="SMART" id="SM00849">
    <property type="entry name" value="Lactamase_B"/>
    <property type="match status" value="1"/>
</dbReference>
<dbReference type="PANTHER" id="PTHR23131">
    <property type="entry name" value="ENDORIBONUCLEASE LACTB2"/>
    <property type="match status" value="1"/>
</dbReference>
<dbReference type="InterPro" id="IPR036866">
    <property type="entry name" value="RibonucZ/Hydroxyglut_hydro"/>
</dbReference>
<dbReference type="SUPFAM" id="SSF56281">
    <property type="entry name" value="Metallo-hydrolase/oxidoreductase"/>
    <property type="match status" value="1"/>
</dbReference>
<dbReference type="InterPro" id="IPR050662">
    <property type="entry name" value="Sec-metab_biosynth-thioest"/>
</dbReference>
<organism evidence="2">
    <name type="scientific">freshwater metagenome</name>
    <dbReference type="NCBI Taxonomy" id="449393"/>
    <lineage>
        <taxon>unclassified sequences</taxon>
        <taxon>metagenomes</taxon>
        <taxon>ecological metagenomes</taxon>
    </lineage>
</organism>